<evidence type="ECO:0000256" key="1">
    <source>
        <dbReference type="SAM" id="Phobius"/>
    </source>
</evidence>
<reference evidence="2" key="2">
    <citation type="journal article" date="2015" name="Data Brief">
        <title>Shoot transcriptome of the giant reed, Arundo donax.</title>
        <authorList>
            <person name="Barrero R.A."/>
            <person name="Guerrero F.D."/>
            <person name="Moolhuijzen P."/>
            <person name="Goolsby J.A."/>
            <person name="Tidwell J."/>
            <person name="Bellgard S.E."/>
            <person name="Bellgard M.I."/>
        </authorList>
    </citation>
    <scope>NUCLEOTIDE SEQUENCE</scope>
    <source>
        <tissue evidence="2">Shoot tissue taken approximately 20 cm above the soil surface</tissue>
    </source>
</reference>
<name>A0A0A9CB75_ARUDO</name>
<keyword evidence="1" id="KW-1133">Transmembrane helix</keyword>
<keyword evidence="1" id="KW-0472">Membrane</keyword>
<evidence type="ECO:0000313" key="2">
    <source>
        <dbReference type="EMBL" id="JAD70610.1"/>
    </source>
</evidence>
<protein>
    <submittedName>
        <fullName evidence="2">Uncharacterized protein</fullName>
    </submittedName>
</protein>
<dbReference type="AlphaFoldDB" id="A0A0A9CB75"/>
<dbReference type="EMBL" id="GBRH01227285">
    <property type="protein sequence ID" value="JAD70610.1"/>
    <property type="molecule type" value="Transcribed_RNA"/>
</dbReference>
<feature type="transmembrane region" description="Helical" evidence="1">
    <location>
        <begin position="30"/>
        <end position="56"/>
    </location>
</feature>
<proteinExistence type="predicted"/>
<sequence length="68" mass="8066">MSCMHIARTRPNISFSKAKREVLLHRSFRFLVVLVQVMVLIENLQPMLLIMTRYLLIFSTKMFTNSFC</sequence>
<organism evidence="2">
    <name type="scientific">Arundo donax</name>
    <name type="common">Giant reed</name>
    <name type="synonym">Donax arundinaceus</name>
    <dbReference type="NCBI Taxonomy" id="35708"/>
    <lineage>
        <taxon>Eukaryota</taxon>
        <taxon>Viridiplantae</taxon>
        <taxon>Streptophyta</taxon>
        <taxon>Embryophyta</taxon>
        <taxon>Tracheophyta</taxon>
        <taxon>Spermatophyta</taxon>
        <taxon>Magnoliopsida</taxon>
        <taxon>Liliopsida</taxon>
        <taxon>Poales</taxon>
        <taxon>Poaceae</taxon>
        <taxon>PACMAD clade</taxon>
        <taxon>Arundinoideae</taxon>
        <taxon>Arundineae</taxon>
        <taxon>Arundo</taxon>
    </lineage>
</organism>
<keyword evidence="1" id="KW-0812">Transmembrane</keyword>
<reference evidence="2" key="1">
    <citation type="submission" date="2014-09" db="EMBL/GenBank/DDBJ databases">
        <authorList>
            <person name="Magalhaes I.L.F."/>
            <person name="Oliveira U."/>
            <person name="Santos F.R."/>
            <person name="Vidigal T.H.D.A."/>
            <person name="Brescovit A.D."/>
            <person name="Santos A.J."/>
        </authorList>
    </citation>
    <scope>NUCLEOTIDE SEQUENCE</scope>
    <source>
        <tissue evidence="2">Shoot tissue taken approximately 20 cm above the soil surface</tissue>
    </source>
</reference>
<accession>A0A0A9CB75</accession>